<dbReference type="Proteomes" id="UP000245119">
    <property type="component" value="Linkage Group LG6"/>
</dbReference>
<dbReference type="InterPro" id="IPR000859">
    <property type="entry name" value="CUB_dom"/>
</dbReference>
<dbReference type="CDD" id="cd00041">
    <property type="entry name" value="CUB"/>
    <property type="match status" value="1"/>
</dbReference>
<evidence type="ECO:0000256" key="2">
    <source>
        <dbReference type="ARBA" id="ARBA00023157"/>
    </source>
</evidence>
<dbReference type="PANTHER" id="PTHR24251:SF50">
    <property type="entry name" value="ATTRACTIN-LIKE 1A"/>
    <property type="match status" value="1"/>
</dbReference>
<reference evidence="5 6" key="1">
    <citation type="submission" date="2018-04" db="EMBL/GenBank/DDBJ databases">
        <title>The genome of golden apple snail Pomacea canaliculata provides insight into stress tolerance and invasive adaptation.</title>
        <authorList>
            <person name="Liu C."/>
            <person name="Liu B."/>
            <person name="Ren Y."/>
            <person name="Zhang Y."/>
            <person name="Wang H."/>
            <person name="Li S."/>
            <person name="Jiang F."/>
            <person name="Yin L."/>
            <person name="Zhang G."/>
            <person name="Qian W."/>
            <person name="Fan W."/>
        </authorList>
    </citation>
    <scope>NUCLEOTIDE SEQUENCE [LARGE SCALE GENOMIC DNA]</scope>
    <source>
        <strain evidence="5">SZHN2017</strain>
        <tissue evidence="5">Muscle</tissue>
    </source>
</reference>
<dbReference type="PROSITE" id="PS01180">
    <property type="entry name" value="CUB"/>
    <property type="match status" value="1"/>
</dbReference>
<dbReference type="Gene3D" id="2.60.120.290">
    <property type="entry name" value="Spermadhesin, CUB domain"/>
    <property type="match status" value="1"/>
</dbReference>
<dbReference type="EMBL" id="PZQS01000006">
    <property type="protein sequence ID" value="PVD29180.1"/>
    <property type="molecule type" value="Genomic_DNA"/>
</dbReference>
<dbReference type="InterPro" id="IPR035914">
    <property type="entry name" value="Sperma_CUB_dom_sf"/>
</dbReference>
<evidence type="ECO:0000313" key="5">
    <source>
        <dbReference type="EMBL" id="PVD29180.1"/>
    </source>
</evidence>
<evidence type="ECO:0000256" key="3">
    <source>
        <dbReference type="PROSITE-ProRule" id="PRU00059"/>
    </source>
</evidence>
<dbReference type="PANTHER" id="PTHR24251">
    <property type="entry name" value="OVOCHYMASE-RELATED"/>
    <property type="match status" value="1"/>
</dbReference>
<keyword evidence="1" id="KW-0677">Repeat</keyword>
<keyword evidence="6" id="KW-1185">Reference proteome</keyword>
<evidence type="ECO:0000313" key="6">
    <source>
        <dbReference type="Proteomes" id="UP000245119"/>
    </source>
</evidence>
<dbReference type="SUPFAM" id="SSF49854">
    <property type="entry name" value="Spermadhesin, CUB domain"/>
    <property type="match status" value="1"/>
</dbReference>
<comment type="caution">
    <text evidence="5">The sequence shown here is derived from an EMBL/GenBank/DDBJ whole genome shotgun (WGS) entry which is preliminary data.</text>
</comment>
<dbReference type="AlphaFoldDB" id="A0A2T7P6Y3"/>
<evidence type="ECO:0000256" key="1">
    <source>
        <dbReference type="ARBA" id="ARBA00022737"/>
    </source>
</evidence>
<proteinExistence type="predicted"/>
<organism evidence="5 6">
    <name type="scientific">Pomacea canaliculata</name>
    <name type="common">Golden apple snail</name>
    <dbReference type="NCBI Taxonomy" id="400727"/>
    <lineage>
        <taxon>Eukaryota</taxon>
        <taxon>Metazoa</taxon>
        <taxon>Spiralia</taxon>
        <taxon>Lophotrochozoa</taxon>
        <taxon>Mollusca</taxon>
        <taxon>Gastropoda</taxon>
        <taxon>Caenogastropoda</taxon>
        <taxon>Architaenioglossa</taxon>
        <taxon>Ampullarioidea</taxon>
        <taxon>Ampullariidae</taxon>
        <taxon>Pomacea</taxon>
    </lineage>
</organism>
<sequence>MLQIFDPGDTYTLAAGCDVNGFLPPFVHSLTNQVIFKFKYDFLPTGLTNSVAIQFRFNSTSQTLRRNLQVVNTSSKSGYVTSPGYDGKRGYPNYCNSFAIITPPPGHSVMISFSRMDIERSDYCSYDSLKLTKLTPDGETDVWRKCGGENVMPRVYNSSLRLVFVSDMYLVKTGFKMFFTFHPYSETPSETEAGFSTVLFHTTSRLKIT</sequence>
<feature type="domain" description="CUB" evidence="4">
    <location>
        <begin position="60"/>
        <end position="182"/>
    </location>
</feature>
<dbReference type="Pfam" id="PF00431">
    <property type="entry name" value="CUB"/>
    <property type="match status" value="1"/>
</dbReference>
<accession>A0A2T7P6Y3</accession>
<dbReference type="SMART" id="SM00042">
    <property type="entry name" value="CUB"/>
    <property type="match status" value="1"/>
</dbReference>
<comment type="caution">
    <text evidence="3">Lacks conserved residue(s) required for the propagation of feature annotation.</text>
</comment>
<protein>
    <recommendedName>
        <fullName evidence="4">CUB domain-containing protein</fullName>
    </recommendedName>
</protein>
<keyword evidence="2" id="KW-1015">Disulfide bond</keyword>
<evidence type="ECO:0000259" key="4">
    <source>
        <dbReference type="PROSITE" id="PS01180"/>
    </source>
</evidence>
<name>A0A2T7P6Y3_POMCA</name>
<gene>
    <name evidence="5" type="ORF">C0Q70_11777</name>
</gene>